<evidence type="ECO:0000259" key="1">
    <source>
        <dbReference type="Pfam" id="PF01553"/>
    </source>
</evidence>
<dbReference type="OrthoDB" id="9808424at2"/>
<dbReference type="RefSeq" id="WP_116224609.1">
    <property type="nucleotide sequence ID" value="NZ_AP018437.1"/>
</dbReference>
<dbReference type="Pfam" id="PF01553">
    <property type="entry name" value="Acyltransferase"/>
    <property type="match status" value="1"/>
</dbReference>
<keyword evidence="2" id="KW-0012">Acyltransferase</keyword>
<evidence type="ECO:0000313" key="3">
    <source>
        <dbReference type="Proteomes" id="UP000256388"/>
    </source>
</evidence>
<dbReference type="SUPFAM" id="SSF69593">
    <property type="entry name" value="Glycerol-3-phosphate (1)-acyltransferase"/>
    <property type="match status" value="1"/>
</dbReference>
<evidence type="ECO:0000313" key="2">
    <source>
        <dbReference type="EMBL" id="REG11478.1"/>
    </source>
</evidence>
<dbReference type="GO" id="GO:0016746">
    <property type="term" value="F:acyltransferase activity"/>
    <property type="evidence" value="ECO:0007669"/>
    <property type="project" value="UniProtKB-KW"/>
</dbReference>
<organism evidence="2 3">
    <name type="scientific">Pelolinea submarina</name>
    <dbReference type="NCBI Taxonomy" id="913107"/>
    <lineage>
        <taxon>Bacteria</taxon>
        <taxon>Bacillati</taxon>
        <taxon>Chloroflexota</taxon>
        <taxon>Anaerolineae</taxon>
        <taxon>Anaerolineales</taxon>
        <taxon>Anaerolineaceae</taxon>
        <taxon>Pelolinea</taxon>
    </lineage>
</organism>
<feature type="domain" description="Phospholipid/glycerol acyltransferase" evidence="1">
    <location>
        <begin position="93"/>
        <end position="186"/>
    </location>
</feature>
<sequence>MTNQKNVIEAMDMVLQKNVERDILIEIYRAAKIPDWRAVRRLVAYTLRKPVSHFSGLIANLDTIIGRDGIVAAAKYALPELCRPADALGQGGIPASGPLVIASNHPGTYDAFSIISNLPRDDVKLIVSGIPFFQNLPHASRHFIFATHNTNERTNVIRQSIRHLQDGGALLIFPSGRLDPDPSVLPGAVDGLRRWSRSIEVFLRKVPESRLVLTITSGVLSGEYINHFIPRMFKNDHERRRITEFIQVIRQMVRMEPLDLYPKVSFAGPLSGEIFQSGGRDEQSTLIMQKAGQLLDFHMNRFYPGSKLQNAQTEY</sequence>
<accession>A0A347ZRN6</accession>
<gene>
    <name evidence="2" type="ORF">DFR64_1367</name>
</gene>
<name>A0A347ZRN6_9CHLR</name>
<proteinExistence type="predicted"/>
<comment type="caution">
    <text evidence="2">The sequence shown here is derived from an EMBL/GenBank/DDBJ whole genome shotgun (WGS) entry which is preliminary data.</text>
</comment>
<keyword evidence="3" id="KW-1185">Reference proteome</keyword>
<reference evidence="2 3" key="1">
    <citation type="submission" date="2018-08" db="EMBL/GenBank/DDBJ databases">
        <title>Genomic Encyclopedia of Type Strains, Phase IV (KMG-IV): sequencing the most valuable type-strain genomes for metagenomic binning, comparative biology and taxonomic classification.</title>
        <authorList>
            <person name="Goeker M."/>
        </authorList>
    </citation>
    <scope>NUCLEOTIDE SEQUENCE [LARGE SCALE GENOMIC DNA]</scope>
    <source>
        <strain evidence="2 3">DSM 23923</strain>
    </source>
</reference>
<protein>
    <submittedName>
        <fullName evidence="2">Acyltransferase-like protein</fullName>
    </submittedName>
</protein>
<dbReference type="InterPro" id="IPR002123">
    <property type="entry name" value="Plipid/glycerol_acylTrfase"/>
</dbReference>
<dbReference type="AlphaFoldDB" id="A0A347ZRN6"/>
<keyword evidence="2" id="KW-0808">Transferase</keyword>
<dbReference type="Proteomes" id="UP000256388">
    <property type="component" value="Unassembled WGS sequence"/>
</dbReference>
<dbReference type="EMBL" id="QUMS01000001">
    <property type="protein sequence ID" value="REG11478.1"/>
    <property type="molecule type" value="Genomic_DNA"/>
</dbReference>